<reference evidence="2 3" key="1">
    <citation type="submission" date="2017-10" db="EMBL/GenBank/DDBJ databases">
        <title>Whole genome sequencing of Pseudoxanthomonas broegbernensis DSM 12573(T).</title>
        <authorList>
            <person name="Kumar S."/>
            <person name="Bansal K."/>
            <person name="Kaur A."/>
            <person name="Patil P."/>
            <person name="Sharma S."/>
            <person name="Patil P.B."/>
        </authorList>
    </citation>
    <scope>NUCLEOTIDE SEQUENCE [LARGE SCALE GENOMIC DNA]</scope>
    <source>
        <strain evidence="2 3">DSM 12573</strain>
    </source>
</reference>
<feature type="compositionally biased region" description="Pro residues" evidence="1">
    <location>
        <begin position="133"/>
        <end position="142"/>
    </location>
</feature>
<dbReference type="Proteomes" id="UP000462066">
    <property type="component" value="Unassembled WGS sequence"/>
</dbReference>
<dbReference type="AlphaFoldDB" id="A0A7V8GNB2"/>
<comment type="caution">
    <text evidence="2">The sequence shown here is derived from an EMBL/GenBank/DDBJ whole genome shotgun (WGS) entry which is preliminary data.</text>
</comment>
<dbReference type="RefSeq" id="WP_162310624.1">
    <property type="nucleotide sequence ID" value="NZ_JACHGU010000004.1"/>
</dbReference>
<protein>
    <submittedName>
        <fullName evidence="2">Zinc/iron-chelating domain-containing protein</fullName>
    </submittedName>
</protein>
<name>A0A7V8GNB2_9GAMM</name>
<accession>A0A7V8GNB2</accession>
<gene>
    <name evidence="2" type="ORF">B1992_06385</name>
</gene>
<keyword evidence="3" id="KW-1185">Reference proteome</keyword>
<evidence type="ECO:0000313" key="3">
    <source>
        <dbReference type="Proteomes" id="UP000462066"/>
    </source>
</evidence>
<feature type="compositionally biased region" description="Basic and acidic residues" evidence="1">
    <location>
        <begin position="112"/>
        <end position="127"/>
    </location>
</feature>
<dbReference type="EMBL" id="MWIP01000004">
    <property type="protein sequence ID" value="KAF1686996.1"/>
    <property type="molecule type" value="Genomic_DNA"/>
</dbReference>
<dbReference type="Pfam" id="PF03692">
    <property type="entry name" value="CxxCxxCC"/>
    <property type="match status" value="1"/>
</dbReference>
<organism evidence="2 3">
    <name type="scientific">Pseudoxanthomonas broegbernensis</name>
    <dbReference type="NCBI Taxonomy" id="83619"/>
    <lineage>
        <taxon>Bacteria</taxon>
        <taxon>Pseudomonadati</taxon>
        <taxon>Pseudomonadota</taxon>
        <taxon>Gammaproteobacteria</taxon>
        <taxon>Lysobacterales</taxon>
        <taxon>Lysobacteraceae</taxon>
        <taxon>Pseudoxanthomonas</taxon>
    </lineage>
</organism>
<proteinExistence type="predicted"/>
<evidence type="ECO:0000256" key="1">
    <source>
        <dbReference type="SAM" id="MobiDB-lite"/>
    </source>
</evidence>
<evidence type="ECO:0000313" key="2">
    <source>
        <dbReference type="EMBL" id="KAF1686996.1"/>
    </source>
</evidence>
<dbReference type="InterPro" id="IPR005358">
    <property type="entry name" value="Puta_zinc/iron-chelating_dom"/>
</dbReference>
<sequence>MHPCLTCGACCTQYRVAFHWMESDEFAQGGVPAELTERLDPHRLCMRGTRSAPVRCVALDAEIGVRSRCSIHPHRPSVCRQVDASWEFGAPSPQCDRARLAHGLPVLNAGDWRWRDDAGNDDSHPDDNGNSPSSPPLTPIAA</sequence>
<feature type="region of interest" description="Disordered" evidence="1">
    <location>
        <begin position="111"/>
        <end position="142"/>
    </location>
</feature>